<organism evidence="1 2">
    <name type="scientific">Corynebacterium callunae DSM 20147</name>
    <dbReference type="NCBI Taxonomy" id="1121353"/>
    <lineage>
        <taxon>Bacteria</taxon>
        <taxon>Bacillati</taxon>
        <taxon>Actinomycetota</taxon>
        <taxon>Actinomycetes</taxon>
        <taxon>Mycobacteriales</taxon>
        <taxon>Corynebacteriaceae</taxon>
        <taxon>Corynebacterium</taxon>
    </lineage>
</organism>
<evidence type="ECO:0000313" key="2">
    <source>
        <dbReference type="Proteomes" id="UP000011760"/>
    </source>
</evidence>
<dbReference type="AlphaFoldDB" id="M1V0E2"/>
<dbReference type="STRING" id="1121353.H924_11550"/>
<dbReference type="PANTHER" id="PTHR43194">
    <property type="entry name" value="HYDROLASE ALPHA/BETA FOLD FAMILY"/>
    <property type="match status" value="1"/>
</dbReference>
<reference evidence="1 2" key="1">
    <citation type="submission" date="2013-02" db="EMBL/GenBank/DDBJ databases">
        <title>The complete genome sequence of Corynebacterium callunae DSM 20147.</title>
        <authorList>
            <person name="Ruckert C."/>
            <person name="Albersmeier A."/>
            <person name="Kalinowski J."/>
        </authorList>
    </citation>
    <scope>NUCLEOTIDE SEQUENCE [LARGE SCALE GENOMIC DNA]</scope>
    <source>
        <strain evidence="1 2">DSM 20147</strain>
    </source>
</reference>
<dbReference type="PANTHER" id="PTHR43194:SF2">
    <property type="entry name" value="PEROXISOMAL MEMBRANE PROTEIN LPX1"/>
    <property type="match status" value="1"/>
</dbReference>
<dbReference type="RefSeq" id="WP_015652164.1">
    <property type="nucleotide sequence ID" value="NC_020506.1"/>
</dbReference>
<dbReference type="eggNOG" id="COG0596">
    <property type="taxonomic scope" value="Bacteria"/>
</dbReference>
<proteinExistence type="predicted"/>
<accession>M1V0E2</accession>
<evidence type="ECO:0008006" key="3">
    <source>
        <dbReference type="Google" id="ProtNLM"/>
    </source>
</evidence>
<dbReference type="InterPro" id="IPR029058">
    <property type="entry name" value="AB_hydrolase_fold"/>
</dbReference>
<dbReference type="Gene3D" id="3.40.50.1820">
    <property type="entry name" value="alpha/beta hydrolase"/>
    <property type="match status" value="1"/>
</dbReference>
<dbReference type="SUPFAM" id="SSF53474">
    <property type="entry name" value="alpha/beta-Hydrolases"/>
    <property type="match status" value="1"/>
</dbReference>
<evidence type="ECO:0000313" key="1">
    <source>
        <dbReference type="EMBL" id="AGG67738.1"/>
    </source>
</evidence>
<dbReference type="HOGENOM" id="CLU_119425_0_0_11"/>
<dbReference type="EMBL" id="CP004354">
    <property type="protein sequence ID" value="AGG67738.1"/>
    <property type="molecule type" value="Genomic_DNA"/>
</dbReference>
<gene>
    <name evidence="1" type="ORF">H924_11550</name>
</gene>
<dbReference type="PATRIC" id="fig|1121353.3.peg.2359"/>
<sequence>MHSRHIVFIPENREMPDVFTDVVNEISPELGLKPRIMPWSGSLDDGIRAVESYLDREEIRKVVLVAAGSGAGVALKIAAQQPQRVEKLILDSPLVLLDKKQLKQAKSALKVIPGFLFRKQSKKDVLSQLDKAQEEPTPAFGQAHTPTLIIQGGAAKNAQGTALAEQLPQVTSHLIDGAGHLTYRTHGSETGWALNNFLKS</sequence>
<dbReference type="Proteomes" id="UP000011760">
    <property type="component" value="Chromosome"/>
</dbReference>
<keyword evidence="2" id="KW-1185">Reference proteome</keyword>
<protein>
    <recommendedName>
        <fullName evidence="3">Alpha/beta hydrolase</fullName>
    </recommendedName>
</protein>
<dbReference type="KEGG" id="ccn:H924_11550"/>
<dbReference type="InterPro" id="IPR050228">
    <property type="entry name" value="Carboxylesterase_BioH"/>
</dbReference>
<name>M1V0E2_9CORY</name>